<accession>A0A3M7SU63</accession>
<evidence type="ECO:0000313" key="2">
    <source>
        <dbReference type="EMBL" id="RNA39249.1"/>
    </source>
</evidence>
<reference evidence="2 3" key="1">
    <citation type="journal article" date="2018" name="Sci. Rep.">
        <title>Genomic signatures of local adaptation to the degree of environmental predictability in rotifers.</title>
        <authorList>
            <person name="Franch-Gras L."/>
            <person name="Hahn C."/>
            <person name="Garcia-Roger E.M."/>
            <person name="Carmona M.J."/>
            <person name="Serra M."/>
            <person name="Gomez A."/>
        </authorList>
    </citation>
    <scope>NUCLEOTIDE SEQUENCE [LARGE SCALE GENOMIC DNA]</scope>
    <source>
        <strain evidence="2">HYR1</strain>
    </source>
</reference>
<dbReference type="AlphaFoldDB" id="A0A3M7SU63"/>
<feature type="transmembrane region" description="Helical" evidence="1">
    <location>
        <begin position="57"/>
        <end position="75"/>
    </location>
</feature>
<keyword evidence="3" id="KW-1185">Reference proteome</keyword>
<organism evidence="2 3">
    <name type="scientific">Brachionus plicatilis</name>
    <name type="common">Marine rotifer</name>
    <name type="synonym">Brachionus muelleri</name>
    <dbReference type="NCBI Taxonomy" id="10195"/>
    <lineage>
        <taxon>Eukaryota</taxon>
        <taxon>Metazoa</taxon>
        <taxon>Spiralia</taxon>
        <taxon>Gnathifera</taxon>
        <taxon>Rotifera</taxon>
        <taxon>Eurotatoria</taxon>
        <taxon>Monogononta</taxon>
        <taxon>Pseudotrocha</taxon>
        <taxon>Ploima</taxon>
        <taxon>Brachionidae</taxon>
        <taxon>Brachionus</taxon>
    </lineage>
</organism>
<dbReference type="EMBL" id="REGN01000772">
    <property type="protein sequence ID" value="RNA39249.1"/>
    <property type="molecule type" value="Genomic_DNA"/>
</dbReference>
<keyword evidence="1" id="KW-1133">Transmembrane helix</keyword>
<gene>
    <name evidence="2" type="ORF">BpHYR1_025632</name>
</gene>
<proteinExistence type="predicted"/>
<sequence length="78" mass="9116">MNQFAKKKISRGISTFRYACRPLIGFIISLVVKKLRYPQVVKSMVFVRMVNVSPNRSAMSITIILPSFYFIKCLFKFF</sequence>
<evidence type="ECO:0000256" key="1">
    <source>
        <dbReference type="SAM" id="Phobius"/>
    </source>
</evidence>
<feature type="transmembrane region" description="Helical" evidence="1">
    <location>
        <begin position="20"/>
        <end position="37"/>
    </location>
</feature>
<keyword evidence="1" id="KW-0472">Membrane</keyword>
<dbReference type="Proteomes" id="UP000276133">
    <property type="component" value="Unassembled WGS sequence"/>
</dbReference>
<keyword evidence="1" id="KW-0812">Transmembrane</keyword>
<name>A0A3M7SU63_BRAPC</name>
<comment type="caution">
    <text evidence="2">The sequence shown here is derived from an EMBL/GenBank/DDBJ whole genome shotgun (WGS) entry which is preliminary data.</text>
</comment>
<evidence type="ECO:0000313" key="3">
    <source>
        <dbReference type="Proteomes" id="UP000276133"/>
    </source>
</evidence>
<protein>
    <submittedName>
        <fullName evidence="2">Uncharacterized protein</fullName>
    </submittedName>
</protein>